<evidence type="ECO:0000313" key="1">
    <source>
        <dbReference type="EMBL" id="JAT84218.1"/>
    </source>
</evidence>
<dbReference type="EMBL" id="GDQN01006836">
    <property type="protein sequence ID" value="JAT84218.1"/>
    <property type="molecule type" value="Transcribed_RNA"/>
</dbReference>
<gene>
    <name evidence="1" type="ORF">g.16122</name>
</gene>
<name>A0A1E1WB39_PECGO</name>
<sequence length="213" mass="23960">MFNACIPSIYPAPNLLLVPLSIQYITLKKHNGTSHLPGRSTTNIQSEEISTVFVQEHDSFRVMCRADVSLSYCWFQHPNGTQFTPVPLVHQEQAFWYTGESLKTGDCGIIFSHATKEEAGIWTCHMGPNDASLEITDKVEVRVTGPLAANKKQIVTTIGSTITLYCHSSNGNRPLNYCRFLTPYDLGFRLDSTVTEENALFDRYYFTPGRDLD</sequence>
<reference evidence="1" key="1">
    <citation type="submission" date="2015-09" db="EMBL/GenBank/DDBJ databases">
        <title>De novo assembly of Pectinophora gossypiella (Pink Bollworm) gut transcriptome.</title>
        <authorList>
            <person name="Tassone E.E."/>
        </authorList>
    </citation>
    <scope>NUCLEOTIDE SEQUENCE</scope>
</reference>
<protein>
    <recommendedName>
        <fullName evidence="2">Ig-like domain-containing protein</fullName>
    </recommendedName>
</protein>
<proteinExistence type="predicted"/>
<evidence type="ECO:0008006" key="2">
    <source>
        <dbReference type="Google" id="ProtNLM"/>
    </source>
</evidence>
<dbReference type="InterPro" id="IPR036179">
    <property type="entry name" value="Ig-like_dom_sf"/>
</dbReference>
<organism evidence="1">
    <name type="scientific">Pectinophora gossypiella</name>
    <name type="common">Cotton pink bollworm</name>
    <name type="synonym">Depressaria gossypiella</name>
    <dbReference type="NCBI Taxonomy" id="13191"/>
    <lineage>
        <taxon>Eukaryota</taxon>
        <taxon>Metazoa</taxon>
        <taxon>Ecdysozoa</taxon>
        <taxon>Arthropoda</taxon>
        <taxon>Hexapoda</taxon>
        <taxon>Insecta</taxon>
        <taxon>Pterygota</taxon>
        <taxon>Neoptera</taxon>
        <taxon>Endopterygota</taxon>
        <taxon>Lepidoptera</taxon>
        <taxon>Glossata</taxon>
        <taxon>Ditrysia</taxon>
        <taxon>Gelechioidea</taxon>
        <taxon>Gelechiidae</taxon>
        <taxon>Apatetrinae</taxon>
        <taxon>Pectinophora</taxon>
    </lineage>
</organism>
<feature type="non-terminal residue" evidence="1">
    <location>
        <position position="213"/>
    </location>
</feature>
<dbReference type="SUPFAM" id="SSF48726">
    <property type="entry name" value="Immunoglobulin"/>
    <property type="match status" value="1"/>
</dbReference>
<dbReference type="OrthoDB" id="10253878at2759"/>
<accession>A0A1E1WB39</accession>
<dbReference type="AlphaFoldDB" id="A0A1E1WB39"/>